<gene>
    <name evidence="1" type="ORF">PPRIM_AZ9-3.1.T1090101</name>
</gene>
<keyword evidence="2" id="KW-1185">Reference proteome</keyword>
<dbReference type="Proteomes" id="UP000688137">
    <property type="component" value="Unassembled WGS sequence"/>
</dbReference>
<protein>
    <submittedName>
        <fullName evidence="1">Uncharacterized protein</fullName>
    </submittedName>
</protein>
<dbReference type="OMA" id="FQTIPKM"/>
<organism evidence="1 2">
    <name type="scientific">Paramecium primaurelia</name>
    <dbReference type="NCBI Taxonomy" id="5886"/>
    <lineage>
        <taxon>Eukaryota</taxon>
        <taxon>Sar</taxon>
        <taxon>Alveolata</taxon>
        <taxon>Ciliophora</taxon>
        <taxon>Intramacronucleata</taxon>
        <taxon>Oligohymenophorea</taxon>
        <taxon>Peniculida</taxon>
        <taxon>Parameciidae</taxon>
        <taxon>Paramecium</taxon>
    </lineage>
</organism>
<evidence type="ECO:0000313" key="1">
    <source>
        <dbReference type="EMBL" id="CAD8099347.1"/>
    </source>
</evidence>
<comment type="caution">
    <text evidence="1">The sequence shown here is derived from an EMBL/GenBank/DDBJ whole genome shotgun (WGS) entry which is preliminary data.</text>
</comment>
<proteinExistence type="predicted"/>
<name>A0A8S1P867_PARPR</name>
<evidence type="ECO:0000313" key="2">
    <source>
        <dbReference type="Proteomes" id="UP000688137"/>
    </source>
</evidence>
<accession>A0A8S1P867</accession>
<dbReference type="EMBL" id="CAJJDM010000112">
    <property type="protein sequence ID" value="CAD8099347.1"/>
    <property type="molecule type" value="Genomic_DNA"/>
</dbReference>
<sequence>MEVFQTSNQKQIRTKQNKKQFNLFILGKAQQKKDEQQLKDTFQYYKLKDEYLQYQIHKNTTKGLMLFQNKNINKSFIDASSHVSIEQEQLRTRTPDIRVLKRKQNGKVIFQTIPKMRFPQQQLVQKIDQDLIIQKLQIQTYIMYEYKKGLFFSERNDKRK</sequence>
<reference evidence="1" key="1">
    <citation type="submission" date="2021-01" db="EMBL/GenBank/DDBJ databases">
        <authorList>
            <consortium name="Genoscope - CEA"/>
            <person name="William W."/>
        </authorList>
    </citation>
    <scope>NUCLEOTIDE SEQUENCE</scope>
</reference>
<dbReference type="AlphaFoldDB" id="A0A8S1P867"/>